<dbReference type="PANTHER" id="PTHR23349">
    <property type="entry name" value="BASIC HELIX-LOOP-HELIX TRANSCRIPTION FACTOR, TWIST"/>
    <property type="match status" value="1"/>
</dbReference>
<reference evidence="2 4" key="2">
    <citation type="submission" date="2018-11" db="EMBL/GenBank/DDBJ databases">
        <authorList>
            <consortium name="Pathogen Informatics"/>
        </authorList>
    </citation>
    <scope>NUCLEOTIDE SEQUENCE [LARGE SCALE GENOMIC DNA]</scope>
</reference>
<dbReference type="PANTHER" id="PTHR23349:SF42">
    <property type="entry name" value="BHLH DOMAIN-CONTAINING PROTEIN"/>
    <property type="match status" value="1"/>
</dbReference>
<dbReference type="InterPro" id="IPR011598">
    <property type="entry name" value="bHLH_dom"/>
</dbReference>
<dbReference type="PROSITE" id="PS50888">
    <property type="entry name" value="BHLH"/>
    <property type="match status" value="1"/>
</dbReference>
<evidence type="ECO:0000313" key="2">
    <source>
        <dbReference type="EMBL" id="VDN53407.1"/>
    </source>
</evidence>
<sequence length="84" mass="9423">MFEANARERSRVQTIAAVFEALQSLLPYDGNMKLSKLSILRIASKYIQYLSALLGMDCGGQGHNIDICRTILIDTIENETCTKR</sequence>
<dbReference type="SMART" id="SM00353">
    <property type="entry name" value="HLH"/>
    <property type="match status" value="1"/>
</dbReference>
<dbReference type="Proteomes" id="UP000038040">
    <property type="component" value="Unplaced"/>
</dbReference>
<dbReference type="GO" id="GO:0000981">
    <property type="term" value="F:DNA-binding transcription factor activity, RNA polymerase II-specific"/>
    <property type="evidence" value="ECO:0007669"/>
    <property type="project" value="TreeGrafter"/>
</dbReference>
<feature type="domain" description="BHLH" evidence="1">
    <location>
        <begin position="1"/>
        <end position="50"/>
    </location>
</feature>
<dbReference type="GO" id="GO:0032502">
    <property type="term" value="P:developmental process"/>
    <property type="evidence" value="ECO:0007669"/>
    <property type="project" value="TreeGrafter"/>
</dbReference>
<name>A0A0N4UP92_DRAME</name>
<dbReference type="SUPFAM" id="SSF47459">
    <property type="entry name" value="HLH, helix-loop-helix DNA-binding domain"/>
    <property type="match status" value="1"/>
</dbReference>
<evidence type="ECO:0000313" key="3">
    <source>
        <dbReference type="Proteomes" id="UP000038040"/>
    </source>
</evidence>
<dbReference type="Proteomes" id="UP000274756">
    <property type="component" value="Unassembled WGS sequence"/>
</dbReference>
<protein>
    <submittedName>
        <fullName evidence="5">BHLH domain-containing protein</fullName>
    </submittedName>
</protein>
<dbReference type="GO" id="GO:0046983">
    <property type="term" value="F:protein dimerization activity"/>
    <property type="evidence" value="ECO:0007669"/>
    <property type="project" value="InterPro"/>
</dbReference>
<dbReference type="Gene3D" id="4.10.280.10">
    <property type="entry name" value="Helix-loop-helix DNA-binding domain"/>
    <property type="match status" value="1"/>
</dbReference>
<evidence type="ECO:0000313" key="5">
    <source>
        <dbReference type="WBParaSite" id="DME_0000976401-mRNA-1"/>
    </source>
</evidence>
<dbReference type="GO" id="GO:0000977">
    <property type="term" value="F:RNA polymerase II transcription regulatory region sequence-specific DNA binding"/>
    <property type="evidence" value="ECO:0007669"/>
    <property type="project" value="TreeGrafter"/>
</dbReference>
<dbReference type="InterPro" id="IPR050283">
    <property type="entry name" value="E-box_TF_Regulators"/>
</dbReference>
<dbReference type="OrthoDB" id="6106870at2759"/>
<dbReference type="STRING" id="318479.A0A0N4UP92"/>
<dbReference type="Pfam" id="PF00010">
    <property type="entry name" value="HLH"/>
    <property type="match status" value="1"/>
</dbReference>
<organism evidence="3 5">
    <name type="scientific">Dracunculus medinensis</name>
    <name type="common">Guinea worm</name>
    <dbReference type="NCBI Taxonomy" id="318479"/>
    <lineage>
        <taxon>Eukaryota</taxon>
        <taxon>Metazoa</taxon>
        <taxon>Ecdysozoa</taxon>
        <taxon>Nematoda</taxon>
        <taxon>Chromadorea</taxon>
        <taxon>Rhabditida</taxon>
        <taxon>Spirurina</taxon>
        <taxon>Dracunculoidea</taxon>
        <taxon>Dracunculidae</taxon>
        <taxon>Dracunculus</taxon>
    </lineage>
</organism>
<dbReference type="InterPro" id="IPR036638">
    <property type="entry name" value="HLH_DNA-bd_sf"/>
</dbReference>
<evidence type="ECO:0000313" key="4">
    <source>
        <dbReference type="Proteomes" id="UP000274756"/>
    </source>
</evidence>
<dbReference type="WBParaSite" id="DME_0000976401-mRNA-1">
    <property type="protein sequence ID" value="DME_0000976401-mRNA-1"/>
    <property type="gene ID" value="DME_0000976401"/>
</dbReference>
<dbReference type="AlphaFoldDB" id="A0A0N4UP92"/>
<dbReference type="EMBL" id="UYYG01000128">
    <property type="protein sequence ID" value="VDN53407.1"/>
    <property type="molecule type" value="Genomic_DNA"/>
</dbReference>
<reference evidence="5" key="1">
    <citation type="submission" date="2017-02" db="UniProtKB">
        <authorList>
            <consortium name="WormBaseParasite"/>
        </authorList>
    </citation>
    <scope>IDENTIFICATION</scope>
</reference>
<evidence type="ECO:0000259" key="1">
    <source>
        <dbReference type="PROSITE" id="PS50888"/>
    </source>
</evidence>
<proteinExistence type="predicted"/>
<keyword evidence="4" id="KW-1185">Reference proteome</keyword>
<gene>
    <name evidence="2" type="ORF">DME_LOCUS3380</name>
</gene>
<accession>A0A0N4UP92</accession>